<reference evidence="3 4" key="1">
    <citation type="journal article" date="2015" name="Proc. Natl. Acad. Sci. U.S.A.">
        <title>The resurrection genome of Boea hygrometrica: A blueprint for survival of dehydration.</title>
        <authorList>
            <person name="Xiao L."/>
            <person name="Yang G."/>
            <person name="Zhang L."/>
            <person name="Yang X."/>
            <person name="Zhao S."/>
            <person name="Ji Z."/>
            <person name="Zhou Q."/>
            <person name="Hu M."/>
            <person name="Wang Y."/>
            <person name="Chen M."/>
            <person name="Xu Y."/>
            <person name="Jin H."/>
            <person name="Xiao X."/>
            <person name="Hu G."/>
            <person name="Bao F."/>
            <person name="Hu Y."/>
            <person name="Wan P."/>
            <person name="Li L."/>
            <person name="Deng X."/>
            <person name="Kuang T."/>
            <person name="Xiang C."/>
            <person name="Zhu J.K."/>
            <person name="Oliver M.J."/>
            <person name="He Y."/>
        </authorList>
    </citation>
    <scope>NUCLEOTIDE SEQUENCE [LARGE SCALE GENOMIC DNA]</scope>
    <source>
        <strain evidence="4">cv. XS01</strain>
    </source>
</reference>
<dbReference type="EMBL" id="KQ996969">
    <property type="protein sequence ID" value="KZV44549.1"/>
    <property type="molecule type" value="Genomic_DNA"/>
</dbReference>
<gene>
    <name evidence="3" type="ORF">F511_17455</name>
</gene>
<dbReference type="Proteomes" id="UP000250235">
    <property type="component" value="Unassembled WGS sequence"/>
</dbReference>
<feature type="transmembrane region" description="Helical" evidence="2">
    <location>
        <begin position="211"/>
        <end position="231"/>
    </location>
</feature>
<keyword evidence="2" id="KW-0472">Membrane</keyword>
<dbReference type="AlphaFoldDB" id="A0A2Z7CIP8"/>
<feature type="region of interest" description="Disordered" evidence="1">
    <location>
        <begin position="32"/>
        <end position="55"/>
    </location>
</feature>
<feature type="compositionally biased region" description="Polar residues" evidence="1">
    <location>
        <begin position="37"/>
        <end position="55"/>
    </location>
</feature>
<evidence type="ECO:0000313" key="3">
    <source>
        <dbReference type="EMBL" id="KZV44549.1"/>
    </source>
</evidence>
<dbReference type="OrthoDB" id="913696at2759"/>
<keyword evidence="2" id="KW-1133">Transmembrane helix</keyword>
<organism evidence="3 4">
    <name type="scientific">Dorcoceras hygrometricum</name>
    <dbReference type="NCBI Taxonomy" id="472368"/>
    <lineage>
        <taxon>Eukaryota</taxon>
        <taxon>Viridiplantae</taxon>
        <taxon>Streptophyta</taxon>
        <taxon>Embryophyta</taxon>
        <taxon>Tracheophyta</taxon>
        <taxon>Spermatophyta</taxon>
        <taxon>Magnoliopsida</taxon>
        <taxon>eudicotyledons</taxon>
        <taxon>Gunneridae</taxon>
        <taxon>Pentapetalae</taxon>
        <taxon>asterids</taxon>
        <taxon>lamiids</taxon>
        <taxon>Lamiales</taxon>
        <taxon>Gesneriaceae</taxon>
        <taxon>Didymocarpoideae</taxon>
        <taxon>Trichosporeae</taxon>
        <taxon>Loxocarpinae</taxon>
        <taxon>Dorcoceras</taxon>
    </lineage>
</organism>
<accession>A0A2Z7CIP8</accession>
<protein>
    <submittedName>
        <fullName evidence="3">Uncharacterized protein</fullName>
    </submittedName>
</protein>
<evidence type="ECO:0000256" key="2">
    <source>
        <dbReference type="SAM" id="Phobius"/>
    </source>
</evidence>
<proteinExistence type="predicted"/>
<name>A0A2Z7CIP8_9LAMI</name>
<keyword evidence="4" id="KW-1185">Reference proteome</keyword>
<keyword evidence="2" id="KW-0812">Transmembrane</keyword>
<sequence length="247" mass="27734">MKKSSEARRSSYLQSEQNRELFQKLDILEKDYRESLQKPNNPKNKCRDSTSSSYGANVSTSLDELQLLENSPRELMTSLQSKISPFDAISNARNRDATVEEVIMDRRDVIMSGKLQGRRLVFDSIEVENHARKRWENGDYGDDSGVVMQEREVIMNENSDGKMSRSRSCTFSGSISSEEVVIEEEKTVVEVRNVAEKGGLGRLRGGGGGRCMVMAMAWSVILLFVIIFGLISIRCNGKPMHAELAPT</sequence>
<evidence type="ECO:0000256" key="1">
    <source>
        <dbReference type="SAM" id="MobiDB-lite"/>
    </source>
</evidence>
<evidence type="ECO:0000313" key="4">
    <source>
        <dbReference type="Proteomes" id="UP000250235"/>
    </source>
</evidence>